<feature type="chain" id="PRO_5043550662" evidence="1">
    <location>
        <begin position="22"/>
        <end position="203"/>
    </location>
</feature>
<comment type="caution">
    <text evidence="2">The sequence shown here is derived from an EMBL/GenBank/DDBJ whole genome shotgun (WGS) entry which is preliminary data.</text>
</comment>
<keyword evidence="3" id="KW-1185">Reference proteome</keyword>
<organism evidence="2 3">
    <name type="scientific">Lymnaea stagnalis</name>
    <name type="common">Great pond snail</name>
    <name type="synonym">Helix stagnalis</name>
    <dbReference type="NCBI Taxonomy" id="6523"/>
    <lineage>
        <taxon>Eukaryota</taxon>
        <taxon>Metazoa</taxon>
        <taxon>Spiralia</taxon>
        <taxon>Lophotrochozoa</taxon>
        <taxon>Mollusca</taxon>
        <taxon>Gastropoda</taxon>
        <taxon>Heterobranchia</taxon>
        <taxon>Euthyneura</taxon>
        <taxon>Panpulmonata</taxon>
        <taxon>Hygrophila</taxon>
        <taxon>Lymnaeoidea</taxon>
        <taxon>Lymnaeidae</taxon>
        <taxon>Lymnaea</taxon>
    </lineage>
</organism>
<reference evidence="2 3" key="1">
    <citation type="submission" date="2024-04" db="EMBL/GenBank/DDBJ databases">
        <authorList>
            <consortium name="Genoscope - CEA"/>
            <person name="William W."/>
        </authorList>
    </citation>
    <scope>NUCLEOTIDE SEQUENCE [LARGE SCALE GENOMIC DNA]</scope>
</reference>
<evidence type="ECO:0000256" key="1">
    <source>
        <dbReference type="SAM" id="SignalP"/>
    </source>
</evidence>
<evidence type="ECO:0000313" key="3">
    <source>
        <dbReference type="Proteomes" id="UP001497497"/>
    </source>
</evidence>
<accession>A0AAV2HMD4</accession>
<dbReference type="AlphaFoldDB" id="A0AAV2HMD4"/>
<feature type="signal peptide" evidence="1">
    <location>
        <begin position="1"/>
        <end position="21"/>
    </location>
</feature>
<gene>
    <name evidence="2" type="ORF">GSLYS_00009176001</name>
</gene>
<protein>
    <submittedName>
        <fullName evidence="2">Uncharacterized protein</fullName>
    </submittedName>
</protein>
<dbReference type="EMBL" id="CAXITT010000195">
    <property type="protein sequence ID" value="CAL1535216.1"/>
    <property type="molecule type" value="Genomic_DNA"/>
</dbReference>
<dbReference type="Proteomes" id="UP001497497">
    <property type="component" value="Unassembled WGS sequence"/>
</dbReference>
<keyword evidence="1" id="KW-0732">Signal</keyword>
<evidence type="ECO:0000313" key="2">
    <source>
        <dbReference type="EMBL" id="CAL1535216.1"/>
    </source>
</evidence>
<name>A0AAV2HMD4_LYMST</name>
<proteinExistence type="predicted"/>
<sequence length="203" mass="22785">MWTQVALFVLITTLTVCHIHAQSVCGFPPTIWRNANRTCPARAVCGDVFTTRRDWMNGTTCAETRVINNCFCPGNLACPVNNDAHRLYTTAQQKIYTCEPVCNLGWCYNIRLGLSEGRSDPTIAMTVEEQTPDFGGNTFTRMGCRCPRHHVPNRQPPGVPRAVKTHSYIRNPTTRHYTARYTCKVSGTEGNMVDPCPRHVPVK</sequence>